<dbReference type="InterPro" id="IPR000276">
    <property type="entry name" value="GPCR_Rhodpsn"/>
</dbReference>
<evidence type="ECO:0000256" key="2">
    <source>
        <dbReference type="ARBA" id="ARBA00022692"/>
    </source>
</evidence>
<dbReference type="PANTHER" id="PTHR46641:SF2">
    <property type="entry name" value="FMRFAMIDE RECEPTOR"/>
    <property type="match status" value="1"/>
</dbReference>
<name>A0A1D1W8C8_RAMVA</name>
<sequence>MEDDTRKYLEVVLYTYVMRIICFIGIFGNITILVVLARRRGSKETAFVYIRALAVLDLTICVFLLGMGFVRCGDCYHSSPIQRYLGRVFEGFVYLPVANFAQMSNLFITMCMAVHRVFCILQMRSAHDGYLCLRVNIRRSRKLAKQLVTLIVVCCAIVNSIRFFFYRIEEVTPYPEVTETVTKLLLDNQTSTRTEDAPLAITPPFPLLSATENPAPSTTFSQRSSRGTHVGRASETSLNLPIHSTKNHSQSHAPHIHYMLTATPLYNEVKESFLIALSAIHFGELFVLTTVNIILIRILRLSKLQRKNLIRAEVRQRKRREGDDVTQLLIMLVIASVFCHLLSPFSAEPIAQRLFGLAYTHSNAYTIQLAVNNTLTLTSHAITFFLYLVSRKFRRQVHRTCHCIIHRTKSHSSLRAHTSNSSWTPNHLSPTLCRKKSSSTHLQYL</sequence>
<dbReference type="OrthoDB" id="10011262at2759"/>
<feature type="transmembrane region" description="Helical" evidence="6">
    <location>
        <begin position="325"/>
        <end position="345"/>
    </location>
</feature>
<proteinExistence type="predicted"/>
<dbReference type="GO" id="GO:0016020">
    <property type="term" value="C:membrane"/>
    <property type="evidence" value="ECO:0007669"/>
    <property type="project" value="UniProtKB-SubCell"/>
</dbReference>
<evidence type="ECO:0000256" key="1">
    <source>
        <dbReference type="ARBA" id="ARBA00004370"/>
    </source>
</evidence>
<dbReference type="PRINTS" id="PR00237">
    <property type="entry name" value="GPCRRHODOPSN"/>
</dbReference>
<keyword evidence="2 6" id="KW-0812">Transmembrane</keyword>
<evidence type="ECO:0000259" key="7">
    <source>
        <dbReference type="PROSITE" id="PS50262"/>
    </source>
</evidence>
<evidence type="ECO:0000256" key="6">
    <source>
        <dbReference type="SAM" id="Phobius"/>
    </source>
</evidence>
<reference evidence="8 9" key="1">
    <citation type="journal article" date="2016" name="Nat. Commun.">
        <title>Extremotolerant tardigrade genome and improved radiotolerance of human cultured cells by tardigrade-unique protein.</title>
        <authorList>
            <person name="Hashimoto T."/>
            <person name="Horikawa D.D."/>
            <person name="Saito Y."/>
            <person name="Kuwahara H."/>
            <person name="Kozuka-Hata H."/>
            <person name="Shin-I T."/>
            <person name="Minakuchi Y."/>
            <person name="Ohishi K."/>
            <person name="Motoyama A."/>
            <person name="Aizu T."/>
            <person name="Enomoto A."/>
            <person name="Kondo K."/>
            <person name="Tanaka S."/>
            <person name="Hara Y."/>
            <person name="Koshikawa S."/>
            <person name="Sagara H."/>
            <person name="Miura T."/>
            <person name="Yokobori S."/>
            <person name="Miyagawa K."/>
            <person name="Suzuki Y."/>
            <person name="Kubo T."/>
            <person name="Oyama M."/>
            <person name="Kohara Y."/>
            <person name="Fujiyama A."/>
            <person name="Arakawa K."/>
            <person name="Katayama T."/>
            <person name="Toyoda A."/>
            <person name="Kunieda T."/>
        </authorList>
    </citation>
    <scope>NUCLEOTIDE SEQUENCE [LARGE SCALE GENOMIC DNA]</scope>
    <source>
        <strain evidence="8 9">YOKOZUNA-1</strain>
    </source>
</reference>
<dbReference type="PANTHER" id="PTHR46641">
    <property type="entry name" value="FMRFAMIDE RECEPTOR-RELATED"/>
    <property type="match status" value="1"/>
</dbReference>
<feature type="transmembrane region" description="Helical" evidence="6">
    <location>
        <begin position="365"/>
        <end position="389"/>
    </location>
</feature>
<dbReference type="Proteomes" id="UP000186922">
    <property type="component" value="Unassembled WGS sequence"/>
</dbReference>
<keyword evidence="3 6" id="KW-1133">Transmembrane helix</keyword>
<evidence type="ECO:0000313" key="8">
    <source>
        <dbReference type="EMBL" id="GAV07764.1"/>
    </source>
</evidence>
<dbReference type="EMBL" id="BDGG01000016">
    <property type="protein sequence ID" value="GAV07764.1"/>
    <property type="molecule type" value="Genomic_DNA"/>
</dbReference>
<organism evidence="8 9">
    <name type="scientific">Ramazzottius varieornatus</name>
    <name type="common">Water bear</name>
    <name type="synonym">Tardigrade</name>
    <dbReference type="NCBI Taxonomy" id="947166"/>
    <lineage>
        <taxon>Eukaryota</taxon>
        <taxon>Metazoa</taxon>
        <taxon>Ecdysozoa</taxon>
        <taxon>Tardigrada</taxon>
        <taxon>Eutardigrada</taxon>
        <taxon>Parachela</taxon>
        <taxon>Hypsibioidea</taxon>
        <taxon>Ramazzottiidae</taxon>
        <taxon>Ramazzottius</taxon>
    </lineage>
</organism>
<feature type="region of interest" description="Disordered" evidence="5">
    <location>
        <begin position="208"/>
        <end position="229"/>
    </location>
</feature>
<feature type="transmembrane region" description="Helical" evidence="6">
    <location>
        <begin position="91"/>
        <end position="114"/>
    </location>
</feature>
<dbReference type="PROSITE" id="PS50262">
    <property type="entry name" value="G_PROTEIN_RECEP_F1_2"/>
    <property type="match status" value="1"/>
</dbReference>
<dbReference type="Gene3D" id="1.20.1070.10">
    <property type="entry name" value="Rhodopsin 7-helix transmembrane proteins"/>
    <property type="match status" value="2"/>
</dbReference>
<feature type="compositionally biased region" description="Polar residues" evidence="5">
    <location>
        <begin position="210"/>
        <end position="227"/>
    </location>
</feature>
<dbReference type="SUPFAM" id="SSF81321">
    <property type="entry name" value="Family A G protein-coupled receptor-like"/>
    <property type="match status" value="1"/>
</dbReference>
<dbReference type="InterPro" id="IPR052954">
    <property type="entry name" value="GPCR-Ligand_Int"/>
</dbReference>
<evidence type="ECO:0000313" key="9">
    <source>
        <dbReference type="Proteomes" id="UP000186922"/>
    </source>
</evidence>
<feature type="domain" description="G-protein coupled receptors family 1 profile" evidence="7">
    <location>
        <begin position="28"/>
        <end position="387"/>
    </location>
</feature>
<comment type="caution">
    <text evidence="8">The sequence shown here is derived from an EMBL/GenBank/DDBJ whole genome shotgun (WGS) entry which is preliminary data.</text>
</comment>
<dbReference type="InterPro" id="IPR017452">
    <property type="entry name" value="GPCR_Rhodpsn_7TM"/>
</dbReference>
<feature type="transmembrane region" description="Helical" evidence="6">
    <location>
        <begin position="273"/>
        <end position="299"/>
    </location>
</feature>
<accession>A0A1D1W8C8</accession>
<dbReference type="STRING" id="947166.A0A1D1W8C8"/>
<dbReference type="AlphaFoldDB" id="A0A1D1W8C8"/>
<evidence type="ECO:0000256" key="5">
    <source>
        <dbReference type="SAM" id="MobiDB-lite"/>
    </source>
</evidence>
<dbReference type="GO" id="GO:0004930">
    <property type="term" value="F:G protein-coupled receptor activity"/>
    <property type="evidence" value="ECO:0007669"/>
    <property type="project" value="InterPro"/>
</dbReference>
<keyword evidence="4 6" id="KW-0472">Membrane</keyword>
<evidence type="ECO:0000256" key="4">
    <source>
        <dbReference type="ARBA" id="ARBA00023136"/>
    </source>
</evidence>
<gene>
    <name evidence="8" type="primary">RvY_17569-1</name>
    <name evidence="8" type="synonym">RvY_17569.1</name>
    <name evidence="8" type="ORF">RvY_17569</name>
</gene>
<comment type="subcellular location">
    <subcellularLocation>
        <location evidence="1">Membrane</location>
    </subcellularLocation>
</comment>
<feature type="transmembrane region" description="Helical" evidence="6">
    <location>
        <begin position="12"/>
        <end position="36"/>
    </location>
</feature>
<protein>
    <recommendedName>
        <fullName evidence="7">G-protein coupled receptors family 1 profile domain-containing protein</fullName>
    </recommendedName>
</protein>
<feature type="transmembrane region" description="Helical" evidence="6">
    <location>
        <begin position="147"/>
        <end position="165"/>
    </location>
</feature>
<feature type="transmembrane region" description="Helical" evidence="6">
    <location>
        <begin position="48"/>
        <end position="71"/>
    </location>
</feature>
<evidence type="ECO:0000256" key="3">
    <source>
        <dbReference type="ARBA" id="ARBA00022989"/>
    </source>
</evidence>
<keyword evidence="9" id="KW-1185">Reference proteome</keyword>